<sequence>MRMTMMTTHASTKPMTAQGRPARPSSAATILAQLQGPSSLQALHPMRTRTTTTTHASTKPTTAQGRPARPSSAATILTQLQGPSSLQALHPMRIRTTTTTHASMKPITAQGRPARPSSAVTILTQLQGPSSLQALHPTRTRTTRPTTATTRGPRTHPCRALLHSQPQSHQSQSHEDEDEDEADEADEADDGNDKEDHIPTLAELCYTHNLKVVNLKVPLANEVVFYKVEPEHSPAPGKKCLGDLRRSGTACRQRLTVSRRASCRACRATPPTARRQ</sequence>
<feature type="region of interest" description="Disordered" evidence="1">
    <location>
        <begin position="126"/>
        <end position="196"/>
    </location>
</feature>
<protein>
    <submittedName>
        <fullName evidence="2">Uncharacterized protein</fullName>
    </submittedName>
</protein>
<feature type="compositionally biased region" description="Polar residues" evidence="1">
    <location>
        <begin position="1"/>
        <end position="15"/>
    </location>
</feature>
<dbReference type="GeneID" id="92028179"/>
<name>A0ABR1LY39_9PEZI</name>
<feature type="compositionally biased region" description="Acidic residues" evidence="1">
    <location>
        <begin position="175"/>
        <end position="193"/>
    </location>
</feature>
<organism evidence="2 3">
    <name type="scientific">Phyllosticta citribraziliensis</name>
    <dbReference type="NCBI Taxonomy" id="989973"/>
    <lineage>
        <taxon>Eukaryota</taxon>
        <taxon>Fungi</taxon>
        <taxon>Dikarya</taxon>
        <taxon>Ascomycota</taxon>
        <taxon>Pezizomycotina</taxon>
        <taxon>Dothideomycetes</taxon>
        <taxon>Dothideomycetes incertae sedis</taxon>
        <taxon>Botryosphaeriales</taxon>
        <taxon>Phyllostictaceae</taxon>
        <taxon>Phyllosticta</taxon>
    </lineage>
</organism>
<gene>
    <name evidence="2" type="ORF">J3D65DRAFT_310986</name>
</gene>
<evidence type="ECO:0000313" key="2">
    <source>
        <dbReference type="EMBL" id="KAK7540100.1"/>
    </source>
</evidence>
<feature type="region of interest" description="Disordered" evidence="1">
    <location>
        <begin position="1"/>
        <end position="22"/>
    </location>
</feature>
<feature type="compositionally biased region" description="Low complexity" evidence="1">
    <location>
        <begin position="143"/>
        <end position="152"/>
    </location>
</feature>
<reference evidence="2 3" key="1">
    <citation type="submission" date="2024-04" db="EMBL/GenBank/DDBJ databases">
        <title>Phyllosticta paracitricarpa is synonymous to the EU quarantine fungus P. citricarpa based on phylogenomic analyses.</title>
        <authorList>
            <consortium name="Lawrence Berkeley National Laboratory"/>
            <person name="Van ingen-buijs V.A."/>
            <person name="Van westerhoven A.C."/>
            <person name="Haridas S."/>
            <person name="Skiadas P."/>
            <person name="Martin F."/>
            <person name="Groenewald J.Z."/>
            <person name="Crous P.W."/>
            <person name="Seidl M.F."/>
        </authorList>
    </citation>
    <scope>NUCLEOTIDE SEQUENCE [LARGE SCALE GENOMIC DNA]</scope>
    <source>
        <strain evidence="2 3">CPC 17464</strain>
    </source>
</reference>
<comment type="caution">
    <text evidence="2">The sequence shown here is derived from an EMBL/GenBank/DDBJ whole genome shotgun (WGS) entry which is preliminary data.</text>
</comment>
<proteinExistence type="predicted"/>
<dbReference type="EMBL" id="JBBPEH010000004">
    <property type="protein sequence ID" value="KAK7540100.1"/>
    <property type="molecule type" value="Genomic_DNA"/>
</dbReference>
<keyword evidence="3" id="KW-1185">Reference proteome</keyword>
<dbReference type="RefSeq" id="XP_066657371.1">
    <property type="nucleotide sequence ID" value="XM_066795273.1"/>
</dbReference>
<evidence type="ECO:0000313" key="3">
    <source>
        <dbReference type="Proteomes" id="UP001360953"/>
    </source>
</evidence>
<feature type="compositionally biased region" description="Low complexity" evidence="1">
    <location>
        <begin position="49"/>
        <end position="62"/>
    </location>
</feature>
<dbReference type="Proteomes" id="UP001360953">
    <property type="component" value="Unassembled WGS sequence"/>
</dbReference>
<feature type="region of interest" description="Disordered" evidence="1">
    <location>
        <begin position="49"/>
        <end position="70"/>
    </location>
</feature>
<accession>A0ABR1LY39</accession>
<evidence type="ECO:0000256" key="1">
    <source>
        <dbReference type="SAM" id="MobiDB-lite"/>
    </source>
</evidence>